<feature type="compositionally biased region" description="Low complexity" evidence="1">
    <location>
        <begin position="33"/>
        <end position="42"/>
    </location>
</feature>
<dbReference type="InterPro" id="IPR025164">
    <property type="entry name" value="Toastrack_DUF4097"/>
</dbReference>
<feature type="compositionally biased region" description="Low complexity" evidence="1">
    <location>
        <begin position="49"/>
        <end position="89"/>
    </location>
</feature>
<keyword evidence="4" id="KW-1185">Reference proteome</keyword>
<name>A0A8H7VQX1_9FUNG</name>
<gene>
    <name evidence="3" type="ORF">INT45_010315</name>
</gene>
<evidence type="ECO:0000313" key="3">
    <source>
        <dbReference type="EMBL" id="KAG2225488.1"/>
    </source>
</evidence>
<protein>
    <recommendedName>
        <fullName evidence="2">DUF4097 domain-containing protein</fullName>
    </recommendedName>
</protein>
<dbReference type="EMBL" id="JAEPRB010000027">
    <property type="protein sequence ID" value="KAG2225488.1"/>
    <property type="molecule type" value="Genomic_DNA"/>
</dbReference>
<evidence type="ECO:0000313" key="4">
    <source>
        <dbReference type="Proteomes" id="UP000646827"/>
    </source>
</evidence>
<evidence type="ECO:0000259" key="2">
    <source>
        <dbReference type="Pfam" id="PF13349"/>
    </source>
</evidence>
<dbReference type="OrthoDB" id="5570013at2759"/>
<dbReference type="Proteomes" id="UP000646827">
    <property type="component" value="Unassembled WGS sequence"/>
</dbReference>
<reference evidence="3 4" key="1">
    <citation type="submission" date="2020-12" db="EMBL/GenBank/DDBJ databases">
        <title>Metabolic potential, ecology and presence of endohyphal bacteria is reflected in genomic diversity of Mucoromycotina.</title>
        <authorList>
            <person name="Muszewska A."/>
            <person name="Okrasinska A."/>
            <person name="Steczkiewicz K."/>
            <person name="Drgas O."/>
            <person name="Orlowska M."/>
            <person name="Perlinska-Lenart U."/>
            <person name="Aleksandrzak-Piekarczyk T."/>
            <person name="Szatraj K."/>
            <person name="Zielenkiewicz U."/>
            <person name="Pilsyk S."/>
            <person name="Malc E."/>
            <person name="Mieczkowski P."/>
            <person name="Kruszewska J.S."/>
            <person name="Biernat P."/>
            <person name="Pawlowska J."/>
        </authorList>
    </citation>
    <scope>NUCLEOTIDE SEQUENCE [LARGE SCALE GENOMIC DNA]</scope>
    <source>
        <strain evidence="3 4">CBS 142.35</strain>
    </source>
</reference>
<comment type="caution">
    <text evidence="3">The sequence shown here is derived from an EMBL/GenBank/DDBJ whole genome shotgun (WGS) entry which is preliminary data.</text>
</comment>
<accession>A0A8H7VQX1</accession>
<dbReference type="AlphaFoldDB" id="A0A8H7VQX1"/>
<organism evidence="3 4">
    <name type="scientific">Circinella minor</name>
    <dbReference type="NCBI Taxonomy" id="1195481"/>
    <lineage>
        <taxon>Eukaryota</taxon>
        <taxon>Fungi</taxon>
        <taxon>Fungi incertae sedis</taxon>
        <taxon>Mucoromycota</taxon>
        <taxon>Mucoromycotina</taxon>
        <taxon>Mucoromycetes</taxon>
        <taxon>Mucorales</taxon>
        <taxon>Lichtheimiaceae</taxon>
        <taxon>Circinella</taxon>
    </lineage>
</organism>
<dbReference type="Pfam" id="PF13349">
    <property type="entry name" value="DUF4097"/>
    <property type="match status" value="1"/>
</dbReference>
<proteinExistence type="predicted"/>
<sequence length="531" mass="58558">MGFFGNFDKKGYDALDTNDPETNNAPPPPYSPAPNEEASAPPRADLQKDYQSFDQFQQQQVLLNQQQQQNRIPDAPSASSSSPATPQSPMTNPNLPQGGYPVYYDNPSSPLLHGSPQNHNPYNPIPNNNSSPPPQQQDERCSSPCREINRWCQSLGQGISDWRADHFRRRQQQQINIVQSPTDHCIRAGSETWASLPETIPYKEGAVHVHINGAVSGGTIKLQPVPAGQEGMIHTRINVASVSLTEKMSYSLYHTGQETQLTINVLDNVNTIFGACIYVDMTITVPHDTRSVFVSASDIEIVANEEIKADFLELRTSNRHIKLEGGWHGDKIVLRTRNAGLDFRNGNSLHAIDSIDLETSNGAIYLDDSESATGSIHLSTTNGRIETRNTRAATLLDVNTSNGKVYLNDITAPHMVVRTTNGKIELDHISVRDTLTVSTRNGAIRAIVDEFNHVKATFQSSNGKIRVNMPKDFMGPFRVTSSSAAKVAVRGSDVTYEIDKGSEKIGYRYNKYGEGSVDIHTSNARAMLLFI</sequence>
<evidence type="ECO:0000256" key="1">
    <source>
        <dbReference type="SAM" id="MobiDB-lite"/>
    </source>
</evidence>
<feature type="compositionally biased region" description="Low complexity" evidence="1">
    <location>
        <begin position="116"/>
        <end position="130"/>
    </location>
</feature>
<feature type="domain" description="DUF4097" evidence="2">
    <location>
        <begin position="257"/>
        <end position="469"/>
    </location>
</feature>
<feature type="region of interest" description="Disordered" evidence="1">
    <location>
        <begin position="1"/>
        <end position="142"/>
    </location>
</feature>